<organism evidence="4 5">
    <name type="scientific">Asticcacaulis endophyticus</name>
    <dbReference type="NCBI Taxonomy" id="1395890"/>
    <lineage>
        <taxon>Bacteria</taxon>
        <taxon>Pseudomonadati</taxon>
        <taxon>Pseudomonadota</taxon>
        <taxon>Alphaproteobacteria</taxon>
        <taxon>Caulobacterales</taxon>
        <taxon>Caulobacteraceae</taxon>
        <taxon>Asticcacaulis</taxon>
    </lineage>
</organism>
<keyword evidence="2" id="KW-1133">Transmembrane helix</keyword>
<evidence type="ECO:0000313" key="4">
    <source>
        <dbReference type="EMBL" id="GGZ39981.1"/>
    </source>
</evidence>
<dbReference type="GO" id="GO:0015920">
    <property type="term" value="P:lipopolysaccharide transport"/>
    <property type="evidence" value="ECO:0007669"/>
    <property type="project" value="InterPro"/>
</dbReference>
<dbReference type="InterPro" id="IPR020889">
    <property type="entry name" value="LipoPS_assembly_LptD"/>
</dbReference>
<keyword evidence="5" id="KW-1185">Reference proteome</keyword>
<comment type="subcellular location">
    <subcellularLocation>
        <location evidence="1">Cell outer membrane</location>
    </subcellularLocation>
</comment>
<proteinExistence type="inferred from homology"/>
<comment type="similarity">
    <text evidence="1">Belongs to the LptD family.</text>
</comment>
<dbReference type="RefSeq" id="WP_189487694.1">
    <property type="nucleotide sequence ID" value="NZ_BMZB01000004.1"/>
</dbReference>
<reference evidence="4" key="1">
    <citation type="journal article" date="2014" name="Int. J. Syst. Evol. Microbiol.">
        <title>Complete genome sequence of Corynebacterium casei LMG S-19264T (=DSM 44701T), isolated from a smear-ripened cheese.</title>
        <authorList>
            <consortium name="US DOE Joint Genome Institute (JGI-PGF)"/>
            <person name="Walter F."/>
            <person name="Albersmeier A."/>
            <person name="Kalinowski J."/>
            <person name="Ruckert C."/>
        </authorList>
    </citation>
    <scope>NUCLEOTIDE SEQUENCE</scope>
    <source>
        <strain evidence="4">KCTC 32296</strain>
    </source>
</reference>
<dbReference type="HAMAP" id="MF_01411">
    <property type="entry name" value="LPS_assembly_LptD"/>
    <property type="match status" value="1"/>
</dbReference>
<keyword evidence="1" id="KW-0732">Signal</keyword>
<keyword evidence="2" id="KW-0812">Transmembrane</keyword>
<gene>
    <name evidence="1 4" type="primary">lptD</name>
    <name evidence="4" type="ORF">GCM10011273_28310</name>
</gene>
<reference evidence="4" key="2">
    <citation type="submission" date="2020-09" db="EMBL/GenBank/DDBJ databases">
        <authorList>
            <person name="Sun Q."/>
            <person name="Kim S."/>
        </authorList>
    </citation>
    <scope>NUCLEOTIDE SEQUENCE</scope>
    <source>
        <strain evidence="4">KCTC 32296</strain>
    </source>
</reference>
<dbReference type="PANTHER" id="PTHR30189">
    <property type="entry name" value="LPS-ASSEMBLY PROTEIN"/>
    <property type="match status" value="1"/>
</dbReference>
<comment type="subunit">
    <text evidence="1">Component of the lipopolysaccharide transport and assembly complex.</text>
</comment>
<feature type="domain" description="LptD C-terminal" evidence="3">
    <location>
        <begin position="356"/>
        <end position="782"/>
    </location>
</feature>
<comment type="caution">
    <text evidence="1">Lacks conserved residue(s) required for the propagation of feature annotation.</text>
</comment>
<dbReference type="GO" id="GO:0009279">
    <property type="term" value="C:cell outer membrane"/>
    <property type="evidence" value="ECO:0007669"/>
    <property type="project" value="UniProtKB-SubCell"/>
</dbReference>
<comment type="function">
    <text evidence="1">Involved in the assembly of lipopolysaccharide (LPS) at the surface of the outer membrane.</text>
</comment>
<keyword evidence="1 2" id="KW-0472">Membrane</keyword>
<feature type="transmembrane region" description="Helical" evidence="2">
    <location>
        <begin position="37"/>
        <end position="58"/>
    </location>
</feature>
<accession>A0A918QAN7</accession>
<evidence type="ECO:0000259" key="3">
    <source>
        <dbReference type="Pfam" id="PF04453"/>
    </source>
</evidence>
<name>A0A918QAN7_9CAUL</name>
<dbReference type="PANTHER" id="PTHR30189:SF1">
    <property type="entry name" value="LPS-ASSEMBLY PROTEIN LPTD"/>
    <property type="match status" value="1"/>
</dbReference>
<dbReference type="AlphaFoldDB" id="A0A918QAN7"/>
<dbReference type="GO" id="GO:1990351">
    <property type="term" value="C:transporter complex"/>
    <property type="evidence" value="ECO:0007669"/>
    <property type="project" value="TreeGrafter"/>
</dbReference>
<dbReference type="EMBL" id="BMZB01000004">
    <property type="protein sequence ID" value="GGZ39981.1"/>
    <property type="molecule type" value="Genomic_DNA"/>
</dbReference>
<evidence type="ECO:0000256" key="2">
    <source>
        <dbReference type="SAM" id="Phobius"/>
    </source>
</evidence>
<dbReference type="GO" id="GO:0043165">
    <property type="term" value="P:Gram-negative-bacterium-type cell outer membrane assembly"/>
    <property type="evidence" value="ECO:0007669"/>
    <property type="project" value="UniProtKB-UniRule"/>
</dbReference>
<protein>
    <recommendedName>
        <fullName evidence="1">LPS-assembly protein LptD</fullName>
    </recommendedName>
</protein>
<dbReference type="Proteomes" id="UP000662572">
    <property type="component" value="Unassembled WGS sequence"/>
</dbReference>
<sequence>MPSIRNSTAFRVFKRRADSLKGNALASDMHKPALKKFVYFLTVGISPLLAAGVLGGVAHAQNAPTPEASPLLKSTPSERPVITPAEGYVVGEDGLTQDGAYVEADEVVTESENVIVARGNVEVRHHGRIIRADMVRYDKTTGKTLAQGNAVMINPDGSTQYADTLEVNEDLTAGYGTNFASVQPDNTKIFAERVERRDEDTNVLNNALYTPCEICVKPGEPTKGPTWSFQAGEIIQDKKRNVVIYKNAIFKMRGVPLFYTPILWHADPSAKASSGLLMPKIGSSQRRGMSYEQPYLWVISPYQDLVISPQFNEKVAPLLNTTWRRRFYSGDVTVRAGYTREAFFDNDGNKWGEKADRSYILADGEFKINPDWRWSFTAERVSDSGSANFFERYQVGDVYEYRGVFTPGSRQLISQINLTRQTDTAFVSATMATFQNLRIAALQDIGTSSNRPVAGSNKRYPLVAPVIEAQWNPINEFAGGRFKFNASGVALFREDYVGDPIAPDDSDGTSGYDSARLTLGAEWRRDFVTNHGIKAAPFLSARHDQYRIDDLDSAGRSANVSRSLATAGLDLSYPMIRKFDGFDVVLTPIAQLAVSPKSKSSSLIPNEDSQVFEYDETTLFKANKSPGYDLYEGGARASLGLKAQVQLDDGTTLKTLVGRTFRNEVEDTYLLTATSPAGVKVSYDPSGLAKTSSDWVVTSDFKTGDGGYYGYSKLRLDSEDGGIRRGEVGFTVNRPNTVATVRYIVDNTAVQWDTTNTVVTGFEGSRYEDVQLYARHFFTKNWGASMRINRDLKTDSWRRSEISAIYRDDCTWVEVVYERDETAILGNTNGKASSGISLRLNLAILGSSGSDFNDIR</sequence>
<dbReference type="InterPro" id="IPR007543">
    <property type="entry name" value="LptD_C"/>
</dbReference>
<keyword evidence="1" id="KW-0998">Cell outer membrane</keyword>
<evidence type="ECO:0000256" key="1">
    <source>
        <dbReference type="HAMAP-Rule" id="MF_01411"/>
    </source>
</evidence>
<comment type="caution">
    <text evidence="4">The sequence shown here is derived from an EMBL/GenBank/DDBJ whole genome shotgun (WGS) entry which is preliminary data.</text>
</comment>
<dbReference type="InterPro" id="IPR050218">
    <property type="entry name" value="LptD"/>
</dbReference>
<evidence type="ECO:0000313" key="5">
    <source>
        <dbReference type="Proteomes" id="UP000662572"/>
    </source>
</evidence>
<dbReference type="Pfam" id="PF04453">
    <property type="entry name" value="LptD"/>
    <property type="match status" value="1"/>
</dbReference>